<evidence type="ECO:0000313" key="2">
    <source>
        <dbReference type="Proteomes" id="UP000737391"/>
    </source>
</evidence>
<proteinExistence type="predicted"/>
<reference evidence="1" key="1">
    <citation type="submission" date="2020-01" db="EMBL/GenBank/DDBJ databases">
        <title>Identification and distribution of gene clusters putatively required for synthesis of sphingolipid metabolism inhibitors in phylogenetically diverse species of the filamentous fungus Fusarium.</title>
        <authorList>
            <person name="Kim H.-S."/>
            <person name="Busman M."/>
            <person name="Brown D.W."/>
            <person name="Divon H."/>
            <person name="Uhlig S."/>
            <person name="Proctor R.H."/>
        </authorList>
    </citation>
    <scope>NUCLEOTIDE SEQUENCE</scope>
    <source>
        <strain evidence="1">NRRL 31653</strain>
    </source>
</reference>
<dbReference type="AlphaFoldDB" id="A0A9P5E561"/>
<dbReference type="Proteomes" id="UP000737391">
    <property type="component" value="Unassembled WGS sequence"/>
</dbReference>
<name>A0A9P5E561_9HYPO</name>
<keyword evidence="2" id="KW-1185">Reference proteome</keyword>
<dbReference type="EMBL" id="LUFC02000633">
    <property type="protein sequence ID" value="KAF4495530.1"/>
    <property type="molecule type" value="Genomic_DNA"/>
</dbReference>
<sequence>MACSPSLASQEPAILEVLDNEHRNMLERAVRNIVSTEVAELVYAQILDGLPTEKSLRDSSDYVKDHPAHSLRHTETCPGYVDKAREFRNQFDLSQLQLDFKTIKAFSDTVPGSKTSNLRLIEVVAVACHQIGAYLFNLDDGAHKHNVYEDWRQTVLEEKERGVESRRYYDPPPIAFCHRAYRYPEQYPKGMADVAGYWAESKILGGVVVFERGETEQECNAMWIHGDLIRGPGTLYPPTQEQFDALIKFLTTPFEKNSTCPFPIHVASVNRPRWHPYHAFACYHIFRDKYERRLPPHPPQTGCVEDGMDWSELDDRRLLLLGGFSNPQGEPYVNEDEYAAATERIKIITPSSPLWRKSEI</sequence>
<evidence type="ECO:0000313" key="1">
    <source>
        <dbReference type="EMBL" id="KAF4495530.1"/>
    </source>
</evidence>
<protein>
    <submittedName>
        <fullName evidence="1">Uncharacterized protein</fullName>
    </submittedName>
</protein>
<dbReference type="OrthoDB" id="5346581at2759"/>
<organism evidence="1 2">
    <name type="scientific">Fusarium agapanthi</name>
    <dbReference type="NCBI Taxonomy" id="1803897"/>
    <lineage>
        <taxon>Eukaryota</taxon>
        <taxon>Fungi</taxon>
        <taxon>Dikarya</taxon>
        <taxon>Ascomycota</taxon>
        <taxon>Pezizomycotina</taxon>
        <taxon>Sordariomycetes</taxon>
        <taxon>Hypocreomycetidae</taxon>
        <taxon>Hypocreales</taxon>
        <taxon>Nectriaceae</taxon>
        <taxon>Fusarium</taxon>
        <taxon>Fusarium fujikuroi species complex</taxon>
    </lineage>
</organism>
<gene>
    <name evidence="1" type="ORF">FAGAP_8337</name>
</gene>
<accession>A0A9P5E561</accession>
<comment type="caution">
    <text evidence="1">The sequence shown here is derived from an EMBL/GenBank/DDBJ whole genome shotgun (WGS) entry which is preliminary data.</text>
</comment>